<organism evidence="1 2">
    <name type="scientific">Clostridium scatologenes</name>
    <dbReference type="NCBI Taxonomy" id="1548"/>
    <lineage>
        <taxon>Bacteria</taxon>
        <taxon>Bacillati</taxon>
        <taxon>Bacillota</taxon>
        <taxon>Clostridia</taxon>
        <taxon>Eubacteriales</taxon>
        <taxon>Clostridiaceae</taxon>
        <taxon>Clostridium</taxon>
    </lineage>
</organism>
<protein>
    <submittedName>
        <fullName evidence="1">Uncharacterized protein</fullName>
    </submittedName>
</protein>
<sequence>MSLMNRKYFSKDIIDNFVDAFSSYYIKEKIVLCPVKV</sequence>
<evidence type="ECO:0000313" key="1">
    <source>
        <dbReference type="EMBL" id="AKA70299.1"/>
    </source>
</evidence>
<proteinExistence type="predicted"/>
<keyword evidence="2" id="KW-1185">Reference proteome</keyword>
<reference evidence="1 2" key="1">
    <citation type="journal article" date="2015" name="J. Biotechnol.">
        <title>Complete genome sequence of a malodorant-producing acetogen, Clostridium scatologenes ATCC 25775(T).</title>
        <authorList>
            <person name="Zhu Z."/>
            <person name="Guo T."/>
            <person name="Zheng H."/>
            <person name="Song T."/>
            <person name="Ouyang P."/>
            <person name="Xie J."/>
        </authorList>
    </citation>
    <scope>NUCLEOTIDE SEQUENCE [LARGE SCALE GENOMIC DNA]</scope>
    <source>
        <strain evidence="1 2">ATCC 25775</strain>
    </source>
</reference>
<dbReference type="KEGG" id="csq:CSCA_3174"/>
<dbReference type="AlphaFoldDB" id="A0A0E3K1U0"/>
<name>A0A0E3K1U0_CLOSL</name>
<dbReference type="STRING" id="1548.CSCA_3174"/>
<dbReference type="HOGENOM" id="CLU_3342363_0_0_9"/>
<gene>
    <name evidence="1" type="ORF">CSCA_3174</name>
</gene>
<accession>A0A0E3K1U0</accession>
<dbReference type="Proteomes" id="UP000033115">
    <property type="component" value="Chromosome"/>
</dbReference>
<dbReference type="EMBL" id="CP009933">
    <property type="protein sequence ID" value="AKA70299.1"/>
    <property type="molecule type" value="Genomic_DNA"/>
</dbReference>
<evidence type="ECO:0000313" key="2">
    <source>
        <dbReference type="Proteomes" id="UP000033115"/>
    </source>
</evidence>